<dbReference type="Proteomes" id="UP001152649">
    <property type="component" value="Unassembled WGS sequence"/>
</dbReference>
<dbReference type="Gene3D" id="2.60.40.640">
    <property type="match status" value="1"/>
</dbReference>
<gene>
    <name evidence="1" type="ORF">PSALAMII_LOCUS1479</name>
</gene>
<dbReference type="OrthoDB" id="2333384at2759"/>
<evidence type="ECO:0008006" key="3">
    <source>
        <dbReference type="Google" id="ProtNLM"/>
    </source>
</evidence>
<name>A0A9W4IIG8_9EURO</name>
<reference evidence="1" key="1">
    <citation type="submission" date="2021-07" db="EMBL/GenBank/DDBJ databases">
        <authorList>
            <person name="Branca A.L. A."/>
        </authorList>
    </citation>
    <scope>NUCLEOTIDE SEQUENCE</scope>
</reference>
<evidence type="ECO:0000313" key="2">
    <source>
        <dbReference type="Proteomes" id="UP001152649"/>
    </source>
</evidence>
<dbReference type="InterPro" id="IPR014752">
    <property type="entry name" value="Arrestin-like_C"/>
</dbReference>
<comment type="caution">
    <text evidence="1">The sequence shown here is derived from an EMBL/GenBank/DDBJ whole genome shotgun (WGS) entry which is preliminary data.</text>
</comment>
<keyword evidence="2" id="KW-1185">Reference proteome</keyword>
<evidence type="ECO:0000313" key="1">
    <source>
        <dbReference type="EMBL" id="CAG8284105.1"/>
    </source>
</evidence>
<proteinExistence type="predicted"/>
<protein>
    <recommendedName>
        <fullName evidence="3">Arrestin-like N-terminal domain-containing protein</fullName>
    </recommendedName>
</protein>
<organism evidence="1 2">
    <name type="scientific">Penicillium salamii</name>
    <dbReference type="NCBI Taxonomy" id="1612424"/>
    <lineage>
        <taxon>Eukaryota</taxon>
        <taxon>Fungi</taxon>
        <taxon>Dikarya</taxon>
        <taxon>Ascomycota</taxon>
        <taxon>Pezizomycotina</taxon>
        <taxon>Eurotiomycetes</taxon>
        <taxon>Eurotiomycetidae</taxon>
        <taxon>Eurotiales</taxon>
        <taxon>Aspergillaceae</taxon>
        <taxon>Penicillium</taxon>
    </lineage>
</organism>
<dbReference type="EMBL" id="CAJVPG010000055">
    <property type="protein sequence ID" value="CAG8284105.1"/>
    <property type="molecule type" value="Genomic_DNA"/>
</dbReference>
<dbReference type="AlphaFoldDB" id="A0A9W4IIG8"/>
<accession>A0A9W4IIG8</accession>
<sequence>MFASRHGTRGSDHLRFDLDDLKSYAPGDTISGSVVRCKNIVSSEATLTLSLSGRMNGHLKPRDEDQQVSDDWALFHTREEVIFRGPLHLPEASSEPLRWPFTIQIPTKPVDTLTKCRTQAGSFLPIDENARHHGLPGTFKGLGRDSNFAAGCFIEYWLTANLQYTFGSPQKSIATSVVKIDHPHEMVPKDQPEQLTHLSLEGKVQTQRLLLGANDTDLSFKQRIQSLTRSSKVPKVSFQLNLTYPRILDINRPNFPLVLDIVRHGENTSDSLKNTRQEAQINWFKMSLISYSHIIVADCPPFGKIHKDMHRSSINAHLDRTFDKPDSPLVLPLGDQHASLNLGELFQLAFHKEGLSYRVWRPSHASRPYCVFAPIYPDFVTYNIKHTHAIDWQVSVTIAGETQVLHKSVPIKVIQSTSEI</sequence>